<keyword evidence="4" id="KW-1185">Reference proteome</keyword>
<dbReference type="Proteomes" id="UP001153678">
    <property type="component" value="Unassembled WGS sequence"/>
</dbReference>
<dbReference type="AlphaFoldDB" id="A0A9W4SKU8"/>
<gene>
    <name evidence="3" type="ORF">FWILDA_LOCUS6190</name>
</gene>
<feature type="compositionally biased region" description="Polar residues" evidence="1">
    <location>
        <begin position="51"/>
        <end position="69"/>
    </location>
</feature>
<accession>A0A9W4SKU8</accession>
<organism evidence="3 4">
    <name type="scientific">Funneliformis geosporum</name>
    <dbReference type="NCBI Taxonomy" id="1117311"/>
    <lineage>
        <taxon>Eukaryota</taxon>
        <taxon>Fungi</taxon>
        <taxon>Fungi incertae sedis</taxon>
        <taxon>Mucoromycota</taxon>
        <taxon>Glomeromycotina</taxon>
        <taxon>Glomeromycetes</taxon>
        <taxon>Glomerales</taxon>
        <taxon>Glomeraceae</taxon>
        <taxon>Funneliformis</taxon>
    </lineage>
</organism>
<feature type="region of interest" description="Disordered" evidence="1">
    <location>
        <begin position="17"/>
        <end position="82"/>
    </location>
</feature>
<reference evidence="3" key="1">
    <citation type="submission" date="2022-08" db="EMBL/GenBank/DDBJ databases">
        <authorList>
            <person name="Kallberg Y."/>
            <person name="Tangrot J."/>
            <person name="Rosling A."/>
        </authorList>
    </citation>
    <scope>NUCLEOTIDE SEQUENCE</scope>
    <source>
        <strain evidence="3">Wild A</strain>
    </source>
</reference>
<keyword evidence="2" id="KW-1133">Transmembrane helix</keyword>
<dbReference type="OrthoDB" id="2350609at2759"/>
<evidence type="ECO:0000256" key="1">
    <source>
        <dbReference type="SAM" id="MobiDB-lite"/>
    </source>
</evidence>
<keyword evidence="2" id="KW-0472">Membrane</keyword>
<sequence>MAMAKDVNVPTINITLSSQRKSDALLEQDADFNPPEYTSSNTNQEERKEFYTNSTITTTNEDNNSSLTYPSRAHIPPSSTPTDLPTYDHATIDMPPCYQTPKTPTLEVYHIPYDQEPWPITKKLYFLGFIFWPLWFIGMGFSMFGRHKSTKLWGRRCAWNSLVIIVLFIYLVVAYTRTGGRLR</sequence>
<evidence type="ECO:0000256" key="2">
    <source>
        <dbReference type="SAM" id="Phobius"/>
    </source>
</evidence>
<proteinExistence type="predicted"/>
<evidence type="ECO:0000313" key="3">
    <source>
        <dbReference type="EMBL" id="CAI2173645.1"/>
    </source>
</evidence>
<evidence type="ECO:0000313" key="4">
    <source>
        <dbReference type="Proteomes" id="UP001153678"/>
    </source>
</evidence>
<keyword evidence="2" id="KW-0812">Transmembrane</keyword>
<protein>
    <submittedName>
        <fullName evidence="3">6219_t:CDS:1</fullName>
    </submittedName>
</protein>
<dbReference type="EMBL" id="CAMKVN010001094">
    <property type="protein sequence ID" value="CAI2173645.1"/>
    <property type="molecule type" value="Genomic_DNA"/>
</dbReference>
<feature type="transmembrane region" description="Helical" evidence="2">
    <location>
        <begin position="124"/>
        <end position="145"/>
    </location>
</feature>
<name>A0A9W4SKU8_9GLOM</name>
<feature type="transmembrane region" description="Helical" evidence="2">
    <location>
        <begin position="157"/>
        <end position="176"/>
    </location>
</feature>
<comment type="caution">
    <text evidence="3">The sequence shown here is derived from an EMBL/GenBank/DDBJ whole genome shotgun (WGS) entry which is preliminary data.</text>
</comment>